<dbReference type="OrthoDB" id="603275at2"/>
<dbReference type="eggNOG" id="COG1629">
    <property type="taxonomic scope" value="Bacteria"/>
</dbReference>
<dbReference type="HOGENOM" id="CLU_012729_1_0_10"/>
<reference evidence="1 2" key="1">
    <citation type="journal article" date="2012" name="J. Bacteriol.">
        <title>Complete Genome Sequence of Flavobacterium indicum GPSTA100-9T, Isolated from Warm Spring Water.</title>
        <authorList>
            <person name="Barbier P."/>
            <person name="Houel A."/>
            <person name="Loux V."/>
            <person name="Poulain J."/>
            <person name="Bernardet J.F."/>
            <person name="Touchon M."/>
            <person name="Duchaud E."/>
        </authorList>
    </citation>
    <scope>NUCLEOTIDE SEQUENCE [LARGE SCALE GENOMIC DNA]</scope>
    <source>
        <strain evidence="2">DSM 17447 / CIP 109464 / GPTSA100-9</strain>
    </source>
</reference>
<accession>H8XRE9</accession>
<dbReference type="SUPFAM" id="SSF56935">
    <property type="entry name" value="Porins"/>
    <property type="match status" value="1"/>
</dbReference>
<proteinExistence type="predicted"/>
<dbReference type="STRING" id="1094466.KQS_12390"/>
<dbReference type="PATRIC" id="fig|1094466.5.peg.2419"/>
<dbReference type="Proteomes" id="UP000007599">
    <property type="component" value="Chromosome I"/>
</dbReference>
<dbReference type="KEGG" id="fin:KQS_12390"/>
<evidence type="ECO:0000313" key="1">
    <source>
        <dbReference type="EMBL" id="CCG54383.1"/>
    </source>
</evidence>
<sequence>MNKIFFYSLTVGLFFLNYSFSQTFSFKIKKDRGNGQYINVIFKDVQTNKIIEYTRIKFGETKYKTKNIFQSVILEISSTNYKSVNVTLQNIDLNEEVLIDQMLFLKDEKVIEEVVVKKSLPFKVKKDTVSFDVKHYTTAGDKKIEDVLKKMPGIEVDDKGVISYKGVKIETINLDGDNILGDNYKIASKNINVEMIDKVEAIENFSLNPLLKGIDKNGKTALNLQFKKNKNQWIGELSNLIGSSFKDKEHYYSNNYIIQLSSKSKSFSTLNLNNIGRTDDSFKYNILKSGIEYIENKDLKSTKLFESKIFSPNIDPLRYNNNCQYYFSYNNLFKLTKKTNLKINLDFLNDKINSIQFNSQLVFSNNANLELKDQNTALNKISIFRFNPEFTYRISNNMNIEFYSNNLFEKEKNSNNFIKNNNLLSNNNVKTSNNFTSNKVSWSIKLDNFNFLQINAYHFLNDTPQYLHNYLDETKNQLSEYNKKLQVYDFLFLGKKNKLNYSFFVIYNRKKVFYKSVNNDFINHSNFNNENFNTEINLKYELKKIQFSYNSIFSNYYLKIDEKKNNFFRYQPKIRVEYKNNSNKYYFNYENTISTISDENIFENRIIQTNRIYYSNEPNLDFQKNEKYTFGFIKLNLSNEKSYNFLVSHFVNRSFFMQKLYIDAYFTEIKNVFYNLKKETTNFSFRYSDYIKTLSLRTELVTSFAYNKYPNILNNSDIRNNSNYNCNLTLKLTSGFISKINFQEKVFFDYFKSENESLENKLTTLKNDLLLFVNINSNNKIKVTNNTFIPNLHNYKSYNFLDFEYKYIYKKAEFYFIMNNILNQKFWSTEYNDDYSVSIATTNLINRYALIGFDYNF</sequence>
<organism evidence="1 2">
    <name type="scientific">Flavobacterium indicum (strain DSM 17447 / CIP 109464 / GPTSA100-9)</name>
    <dbReference type="NCBI Taxonomy" id="1094466"/>
    <lineage>
        <taxon>Bacteria</taxon>
        <taxon>Pseudomonadati</taxon>
        <taxon>Bacteroidota</taxon>
        <taxon>Flavobacteriia</taxon>
        <taxon>Flavobacteriales</taxon>
        <taxon>Flavobacteriaceae</taxon>
        <taxon>Flavobacterium</taxon>
    </lineage>
</organism>
<reference evidence="2" key="2">
    <citation type="submission" date="2012-03" db="EMBL/GenBank/DDBJ databases">
        <title>Complete genome sequence of Flavobacterium indicum GPTSA100-9T, isolated from warm spring water.</title>
        <authorList>
            <person name="Barbier P."/>
            <person name="Houel A."/>
            <person name="Loux V."/>
            <person name="Poulain J."/>
            <person name="Bernardet J.-F."/>
            <person name="Touchon M."/>
            <person name="Duchaud E."/>
        </authorList>
    </citation>
    <scope>NUCLEOTIDE SEQUENCE [LARGE SCALE GENOMIC DNA]</scope>
    <source>
        <strain evidence="2">DSM 17447 / CIP 109464 / GPTSA100-9</strain>
    </source>
</reference>
<evidence type="ECO:0008006" key="3">
    <source>
        <dbReference type="Google" id="ProtNLM"/>
    </source>
</evidence>
<gene>
    <name evidence="1" type="ordered locus">KQS_12390</name>
</gene>
<protein>
    <recommendedName>
        <fullName evidence="3">TonB-dependent outer membrane receptor</fullName>
    </recommendedName>
</protein>
<dbReference type="AlphaFoldDB" id="H8XRE9"/>
<name>H8XRE9_FLAIG</name>
<evidence type="ECO:0000313" key="2">
    <source>
        <dbReference type="Proteomes" id="UP000007599"/>
    </source>
</evidence>
<keyword evidence="2" id="KW-1185">Reference proteome</keyword>
<dbReference type="RefSeq" id="WP_014389501.1">
    <property type="nucleotide sequence ID" value="NC_017025.1"/>
</dbReference>
<dbReference type="EMBL" id="HE774682">
    <property type="protein sequence ID" value="CCG54383.1"/>
    <property type="molecule type" value="Genomic_DNA"/>
</dbReference>